<protein>
    <recommendedName>
        <fullName evidence="3">Na+-translocating membrane potential-generating system MpsC domain-containing protein</fullName>
    </recommendedName>
</protein>
<keyword evidence="2" id="KW-1185">Reference proteome</keyword>
<organism evidence="1 2">
    <name type="scientific">Anaerotalea alkaliphila</name>
    <dbReference type="NCBI Taxonomy" id="2662126"/>
    <lineage>
        <taxon>Bacteria</taxon>
        <taxon>Bacillati</taxon>
        <taxon>Bacillota</taxon>
        <taxon>Clostridia</taxon>
        <taxon>Eubacteriales</taxon>
        <taxon>Anaerotalea</taxon>
    </lineage>
</organism>
<name>A0A7X5HUP9_9FIRM</name>
<proteinExistence type="predicted"/>
<dbReference type="AlphaFoldDB" id="A0A7X5HUP9"/>
<dbReference type="Proteomes" id="UP000461585">
    <property type="component" value="Unassembled WGS sequence"/>
</dbReference>
<gene>
    <name evidence="1" type="ORF">GXN74_04330</name>
</gene>
<evidence type="ECO:0008006" key="3">
    <source>
        <dbReference type="Google" id="ProtNLM"/>
    </source>
</evidence>
<sequence length="113" mass="13584">MRHEIKKISRIVDELTTLFLRKDTREVDFKILLEDDRAIIRIVDYGTNFDDDFIEKFRKTLNKQRQAEIEEYYWQLAGEIDQGDELILISAMIDEAKVEKRDGNLYIELIRLM</sequence>
<comment type="caution">
    <text evidence="1">The sequence shown here is derived from an EMBL/GenBank/DDBJ whole genome shotgun (WGS) entry which is preliminary data.</text>
</comment>
<evidence type="ECO:0000313" key="2">
    <source>
        <dbReference type="Proteomes" id="UP000461585"/>
    </source>
</evidence>
<reference evidence="1 2" key="1">
    <citation type="submission" date="2020-01" db="EMBL/GenBank/DDBJ databases">
        <title>Anaeroalcalibacter tamaniensis gen. nov., sp. nov., moderately halophilic strictly anaerobic fermenter bacterium from mud volcano of Taman peninsula.</title>
        <authorList>
            <person name="Frolova A."/>
            <person name="Merkel A.Y."/>
            <person name="Slobodkin A.I."/>
        </authorList>
    </citation>
    <scope>NUCLEOTIDE SEQUENCE [LARGE SCALE GENOMIC DNA]</scope>
    <source>
        <strain evidence="1 2">F-3ap</strain>
    </source>
</reference>
<dbReference type="EMBL" id="JAAEEH010000008">
    <property type="protein sequence ID" value="NDL66975.1"/>
    <property type="molecule type" value="Genomic_DNA"/>
</dbReference>
<dbReference type="RefSeq" id="WP_162369701.1">
    <property type="nucleotide sequence ID" value="NZ_JAAEEH010000008.1"/>
</dbReference>
<accession>A0A7X5HUP9</accession>
<evidence type="ECO:0000313" key="1">
    <source>
        <dbReference type="EMBL" id="NDL66975.1"/>
    </source>
</evidence>